<dbReference type="AlphaFoldDB" id="A0A250XAV8"/>
<dbReference type="CDD" id="cd05243">
    <property type="entry name" value="SDR_a5"/>
    <property type="match status" value="1"/>
</dbReference>
<dbReference type="Proteomes" id="UP000232323">
    <property type="component" value="Unassembled WGS sequence"/>
</dbReference>
<keyword evidence="3" id="KW-1185">Reference proteome</keyword>
<feature type="domain" description="NAD(P)-binding" evidence="1">
    <location>
        <begin position="49"/>
        <end position="248"/>
    </location>
</feature>
<dbReference type="PANTHER" id="PTHR15020:SF42">
    <property type="entry name" value="NAD(P)-BINDING DOMAIN-CONTAINING PROTEIN"/>
    <property type="match status" value="1"/>
</dbReference>
<evidence type="ECO:0000313" key="2">
    <source>
        <dbReference type="EMBL" id="GAX80019.1"/>
    </source>
</evidence>
<dbReference type="Pfam" id="PF13460">
    <property type="entry name" value="NAD_binding_10"/>
    <property type="match status" value="1"/>
</dbReference>
<dbReference type="SUPFAM" id="SSF51735">
    <property type="entry name" value="NAD(P)-binding Rossmann-fold domains"/>
    <property type="match status" value="1"/>
</dbReference>
<gene>
    <name evidence="2" type="ORF">CEUSTIGMA_g7458.t1</name>
</gene>
<dbReference type="Gene3D" id="3.40.50.720">
    <property type="entry name" value="NAD(P)-binding Rossmann-like Domain"/>
    <property type="match status" value="1"/>
</dbReference>
<comment type="caution">
    <text evidence="2">The sequence shown here is derived from an EMBL/GenBank/DDBJ whole genome shotgun (WGS) entry which is preliminary data.</text>
</comment>
<dbReference type="PANTHER" id="PTHR15020">
    <property type="entry name" value="FLAVIN REDUCTASE-RELATED"/>
    <property type="match status" value="1"/>
</dbReference>
<protein>
    <recommendedName>
        <fullName evidence="1">NAD(P)-binding domain-containing protein</fullName>
    </recommendedName>
</protein>
<dbReference type="STRING" id="1157962.A0A250XAV8"/>
<proteinExistence type="predicted"/>
<evidence type="ECO:0000259" key="1">
    <source>
        <dbReference type="Pfam" id="PF13460"/>
    </source>
</evidence>
<evidence type="ECO:0000313" key="3">
    <source>
        <dbReference type="Proteomes" id="UP000232323"/>
    </source>
</evidence>
<dbReference type="EMBL" id="BEGY01000048">
    <property type="protein sequence ID" value="GAX80019.1"/>
    <property type="molecule type" value="Genomic_DNA"/>
</dbReference>
<dbReference type="InterPro" id="IPR016040">
    <property type="entry name" value="NAD(P)-bd_dom"/>
</dbReference>
<name>A0A250XAV8_9CHLO</name>
<organism evidence="2 3">
    <name type="scientific">Chlamydomonas eustigma</name>
    <dbReference type="NCBI Taxonomy" id="1157962"/>
    <lineage>
        <taxon>Eukaryota</taxon>
        <taxon>Viridiplantae</taxon>
        <taxon>Chlorophyta</taxon>
        <taxon>core chlorophytes</taxon>
        <taxon>Chlorophyceae</taxon>
        <taxon>CS clade</taxon>
        <taxon>Chlamydomonadales</taxon>
        <taxon>Chlamydomonadaceae</taxon>
        <taxon>Chlamydomonas</taxon>
    </lineage>
</organism>
<accession>A0A250XAV8</accession>
<reference evidence="2 3" key="1">
    <citation type="submission" date="2017-08" db="EMBL/GenBank/DDBJ databases">
        <title>Acidophilic green algal genome provides insights into adaptation to an acidic environment.</title>
        <authorList>
            <person name="Hirooka S."/>
            <person name="Hirose Y."/>
            <person name="Kanesaki Y."/>
            <person name="Higuchi S."/>
            <person name="Fujiwara T."/>
            <person name="Onuma R."/>
            <person name="Era A."/>
            <person name="Ohbayashi R."/>
            <person name="Uzuka A."/>
            <person name="Nozaki H."/>
            <person name="Yoshikawa H."/>
            <person name="Miyagishima S.Y."/>
        </authorList>
    </citation>
    <scope>NUCLEOTIDE SEQUENCE [LARGE SCALE GENOMIC DNA]</scope>
    <source>
        <strain evidence="2 3">NIES-2499</strain>
    </source>
</reference>
<dbReference type="OrthoDB" id="419598at2759"/>
<sequence length="277" mass="29537">MLRKGLLTANVSHNCKLFASKRHSHKTAVCSLPADYDSRLKGLKVLVAGATGRTGKQVVEVLQQAGVPVRALVRDTTKAGKLLPSGPGVEVVQGDVFQYSSLPAALGDANAIIVTTGASDVTDPLGPFNVDYQGTVNLVALAKQKGIKKFVLVTSIGADETFNPLNLFWGVLFWKKRAEEELQRSGLDYTIVRPGGLKDSVKDGGRPGAIVMRGPGFYGVNPLNRMAEPAGAILRKQVAEVCVAALTEADAQHKVVEIVAKEEAVERSYADLFKSVT</sequence>
<dbReference type="InterPro" id="IPR036291">
    <property type="entry name" value="NAD(P)-bd_dom_sf"/>
</dbReference>